<feature type="compositionally biased region" description="Gly residues" evidence="1">
    <location>
        <begin position="219"/>
        <end position="262"/>
    </location>
</feature>
<protein>
    <recommendedName>
        <fullName evidence="2">Glycine-rich domain-containing protein</fullName>
    </recommendedName>
</protein>
<dbReference type="STRING" id="1802158.A2827_01130"/>
<dbReference type="Proteomes" id="UP000177932">
    <property type="component" value="Unassembled WGS sequence"/>
</dbReference>
<evidence type="ECO:0000313" key="3">
    <source>
        <dbReference type="EMBL" id="OGZ57576.1"/>
    </source>
</evidence>
<feature type="compositionally biased region" description="Gly residues" evidence="1">
    <location>
        <begin position="572"/>
        <end position="619"/>
    </location>
</feature>
<evidence type="ECO:0000256" key="1">
    <source>
        <dbReference type="SAM" id="MobiDB-lite"/>
    </source>
</evidence>
<feature type="compositionally biased region" description="Low complexity" evidence="1">
    <location>
        <begin position="263"/>
        <end position="272"/>
    </location>
</feature>
<feature type="compositionally biased region" description="Gly residues" evidence="1">
    <location>
        <begin position="273"/>
        <end position="282"/>
    </location>
</feature>
<feature type="compositionally biased region" description="Low complexity" evidence="1">
    <location>
        <begin position="561"/>
        <end position="571"/>
    </location>
</feature>
<name>A0A1G2H505_9BACT</name>
<dbReference type="Pfam" id="PF21722">
    <property type="entry name" value="Gly_rich_2"/>
    <property type="match status" value="1"/>
</dbReference>
<organism evidence="3 4">
    <name type="scientific">Candidatus Spechtbacteria bacterium RIFCSPHIGHO2_01_FULL_43_30</name>
    <dbReference type="NCBI Taxonomy" id="1802158"/>
    <lineage>
        <taxon>Bacteria</taxon>
        <taxon>Candidatus Spechtiibacteriota</taxon>
    </lineage>
</organism>
<feature type="region of interest" description="Disordered" evidence="1">
    <location>
        <begin position="219"/>
        <end position="282"/>
    </location>
</feature>
<comment type="caution">
    <text evidence="3">The sequence shown here is derived from an EMBL/GenBank/DDBJ whole genome shotgun (WGS) entry which is preliminary data.</text>
</comment>
<evidence type="ECO:0000313" key="4">
    <source>
        <dbReference type="Proteomes" id="UP000177932"/>
    </source>
</evidence>
<accession>A0A1G2H505</accession>
<feature type="region of interest" description="Disordered" evidence="1">
    <location>
        <begin position="297"/>
        <end position="337"/>
    </location>
</feature>
<dbReference type="InterPro" id="IPR049304">
    <property type="entry name" value="Gly_rich_dom"/>
</dbReference>
<dbReference type="AlphaFoldDB" id="A0A1G2H505"/>
<feature type="domain" description="Glycine-rich" evidence="2">
    <location>
        <begin position="78"/>
        <end position="299"/>
    </location>
</feature>
<feature type="region of interest" description="Disordered" evidence="1">
    <location>
        <begin position="553"/>
        <end position="621"/>
    </location>
</feature>
<dbReference type="EMBL" id="MHOD01000027">
    <property type="protein sequence ID" value="OGZ57576.1"/>
    <property type="molecule type" value="Genomic_DNA"/>
</dbReference>
<sequence>MSSKLLKRIRYGTAIALIALMFLSGFPLDFEYDERGKIVDILYLAMKKKTTIDNFYFGNYAHAASTTIILSPTILTSGTTWVVPSDWDNASNTIEVIGGGGGGEDNGDSGGGGGGGGYSKSVNVTLTAGDVVSYQIGSGGATDTGADGADGGDTFFCNATSNCATIAGSAVLVGAKGGKGGGTVTADTGGVGGAAGSGIAEGTGSTTYSGGNGGTGNGIADSGGGGGGAAGPRGNGQNGGNGYTVDTSGGGGGGGGAGGGSSTAGLNSTTTTNGGGAGGKGPNGTGSGVCCSSGTGGSGSNGGGGSGSDAGVEGGTGGSGTEWNGGVGAGGGGGGASDSDFGGNGGLFGGGGGAGENGGGVGAPGIIVITYARKAPNAMTWVVPSDWDDSANKIEIIGGGGAGYSSNDSSGAAGGGGGAYSRSINVNFIPGATSTFAIGRGATGSTSSGGDTYLCDSTSNCSDINGTAVVVGAKGGTSASSTTANGIGGAAADGYAETNGVEDGTNSAKWSGGNANDGHDTCDCGGGGGGAGGITAAGKAGGTTGTTGGDGGGGGGGAGGASSSDGAAGTTLVGGNGGAGRSGSGGGAGGSGDAGDAGTAATGGGGGGGDASFSGGDGASGSEWTSYGAGGGGGGVGDNTGVIAIGGDGGLYGGGGGGGIYGGHGGPGIIVITYTPSAGNSAPTLSGVVLKMTSNSMPIVLVENTTVSVSVVGTITDTNGGSDISSATGTIYLTGVSGSEACSASDINCYPITSGNCSLSAAVGNDKYATCTAALWFLATRTDDDTASWTGFIAGKDAAGVVGTGTDTEEVSTLQALQVTASIPYSGLSPAATTSIANQIIVQVTTTGNEAIDLTLQATNDMCDTAVCTGNQIASTQQQYTTNSNLQYEDSGDDFGESVKLASTSAKSFNIGTVTPTTHIGNTSDEADDVYWKIGIPTGTASGNYNGTTTVTSKTNSNTTDL</sequence>
<reference evidence="3 4" key="1">
    <citation type="journal article" date="2016" name="Nat. Commun.">
        <title>Thousands of microbial genomes shed light on interconnected biogeochemical processes in an aquifer system.</title>
        <authorList>
            <person name="Anantharaman K."/>
            <person name="Brown C.T."/>
            <person name="Hug L.A."/>
            <person name="Sharon I."/>
            <person name="Castelle C.J."/>
            <person name="Probst A.J."/>
            <person name="Thomas B.C."/>
            <person name="Singh A."/>
            <person name="Wilkins M.J."/>
            <person name="Karaoz U."/>
            <person name="Brodie E.L."/>
            <person name="Williams K.H."/>
            <person name="Hubbard S.S."/>
            <person name="Banfield J.F."/>
        </authorList>
    </citation>
    <scope>NUCLEOTIDE SEQUENCE [LARGE SCALE GENOMIC DNA]</scope>
</reference>
<evidence type="ECO:0000259" key="2">
    <source>
        <dbReference type="Pfam" id="PF21722"/>
    </source>
</evidence>
<gene>
    <name evidence="3" type="ORF">A2827_01130</name>
</gene>
<proteinExistence type="predicted"/>